<name>A0A242N8T3_CABSO</name>
<protein>
    <submittedName>
        <fullName evidence="1">Uncharacterized protein</fullName>
    </submittedName>
</protein>
<evidence type="ECO:0000313" key="2">
    <source>
        <dbReference type="Proteomes" id="UP000195221"/>
    </source>
</evidence>
<dbReference type="EMBL" id="NBTZ01000009">
    <property type="protein sequence ID" value="OTP79566.1"/>
    <property type="molecule type" value="Genomic_DNA"/>
</dbReference>
<proteinExistence type="predicted"/>
<evidence type="ECO:0000313" key="1">
    <source>
        <dbReference type="EMBL" id="OTP79566.1"/>
    </source>
</evidence>
<accession>A0A242N8T3</accession>
<comment type="caution">
    <text evidence="1">The sequence shown here is derived from an EMBL/GenBank/DDBJ whole genome shotgun (WGS) entry which is preliminary data.</text>
</comment>
<reference evidence="1 2" key="1">
    <citation type="submission" date="2017-03" db="EMBL/GenBank/DDBJ databases">
        <title>Genome analysis of strain PAMC 26577.</title>
        <authorList>
            <person name="Oh H.-M."/>
            <person name="Yang J.-A."/>
        </authorList>
    </citation>
    <scope>NUCLEOTIDE SEQUENCE [LARGE SCALE GENOMIC DNA]</scope>
    <source>
        <strain evidence="1 2">PAMC 26577</strain>
    </source>
</reference>
<gene>
    <name evidence="1" type="ORF">PAMC26577_01465</name>
</gene>
<sequence>MRRITACKDWRELVHCGWCGHGTLSIPVKTIMPPMNLKAHSLA</sequence>
<organism evidence="1 2">
    <name type="scientific">Caballeronia sordidicola</name>
    <name type="common">Burkholderia sordidicola</name>
    <dbReference type="NCBI Taxonomy" id="196367"/>
    <lineage>
        <taxon>Bacteria</taxon>
        <taxon>Pseudomonadati</taxon>
        <taxon>Pseudomonadota</taxon>
        <taxon>Betaproteobacteria</taxon>
        <taxon>Burkholderiales</taxon>
        <taxon>Burkholderiaceae</taxon>
        <taxon>Caballeronia</taxon>
    </lineage>
</organism>
<dbReference type="AlphaFoldDB" id="A0A242N8T3"/>
<dbReference type="Proteomes" id="UP000195221">
    <property type="component" value="Unassembled WGS sequence"/>
</dbReference>